<accession>A0A1Y1ZXT1</accession>
<evidence type="ECO:0000259" key="1">
    <source>
        <dbReference type="Pfam" id="PF00501"/>
    </source>
</evidence>
<dbReference type="GO" id="GO:0019748">
    <property type="term" value="P:secondary metabolic process"/>
    <property type="evidence" value="ECO:0007669"/>
    <property type="project" value="TreeGrafter"/>
</dbReference>
<dbReference type="PANTHER" id="PTHR24096:SF265">
    <property type="entry name" value="ENZYME, PUTATIVE (AFU_ORTHOLOGUE AFUA_5G14270)-RELATED"/>
    <property type="match status" value="1"/>
</dbReference>
<dbReference type="InterPro" id="IPR025110">
    <property type="entry name" value="AMP-bd_C"/>
</dbReference>
<dbReference type="OrthoDB" id="6509636at2759"/>
<dbReference type="InterPro" id="IPR042099">
    <property type="entry name" value="ANL_N_sf"/>
</dbReference>
<dbReference type="Pfam" id="PF13193">
    <property type="entry name" value="AMP-binding_C"/>
    <property type="match status" value="1"/>
</dbReference>
<dbReference type="SUPFAM" id="SSF56801">
    <property type="entry name" value="Acetyl-CoA synthetase-like"/>
    <property type="match status" value="1"/>
</dbReference>
<organism evidence="3 4">
    <name type="scientific">Clohesyomyces aquaticus</name>
    <dbReference type="NCBI Taxonomy" id="1231657"/>
    <lineage>
        <taxon>Eukaryota</taxon>
        <taxon>Fungi</taxon>
        <taxon>Dikarya</taxon>
        <taxon>Ascomycota</taxon>
        <taxon>Pezizomycotina</taxon>
        <taxon>Dothideomycetes</taxon>
        <taxon>Pleosporomycetidae</taxon>
        <taxon>Pleosporales</taxon>
        <taxon>Lindgomycetaceae</taxon>
        <taxon>Clohesyomyces</taxon>
    </lineage>
</organism>
<protein>
    <submittedName>
        <fullName evidence="3">4-coumarate-CoA ligase-like protein</fullName>
    </submittedName>
</protein>
<evidence type="ECO:0000313" key="4">
    <source>
        <dbReference type="Proteomes" id="UP000193144"/>
    </source>
</evidence>
<dbReference type="Gene3D" id="3.40.50.12780">
    <property type="entry name" value="N-terminal domain of ligase-like"/>
    <property type="match status" value="1"/>
</dbReference>
<gene>
    <name evidence="3" type="ORF">BCR34DRAFT_478601</name>
</gene>
<dbReference type="Pfam" id="PF00501">
    <property type="entry name" value="AMP-binding"/>
    <property type="match status" value="1"/>
</dbReference>
<sequence>MPFLAEEHIAIPNKDLLSWMFDDQKYDQDKPIYVDTVNPSRAICSRQARTLVRKLCAGFKQVGLQKDDCVCILSFNNIYYPMAFLGIMSFGGIFAGSNPSHTPYELAHAFKIAAVQALLVEPELLPNALKAAKQCNISYSRIFIFDHQTPLSTPSDWRDRAGEGLGAEEKWGGMKSWRCLMECGESDWERWDDEKMSKEKTAARLFSSGTTGLPKAVDMSHYNFVAQHTMVLEYKPRDYEVIRLLCTPMFHVSNVPRAHTSPLRGGLRTYVMKRFELEPWLRNVEGFGITEANLVPPMVIQIINSPLTKKYSLHSIRNAWAGAAPLAAKPQARFKALLRSSAPFNQVWGMSETSCIATMTHYPEHDPTGSVGQFLPNLDSKLVDDEGNDITGYDVAGELCVRGPLIVKGYFGNEEANRLSWDKDGYFRTGDVAVRKKENGLWYIVDRKKELIKVRGFQVAPAELEGVLLMHPDIADAAVLGVPAGGSAGVVGESGSADGAGRSGSEVPRAYLVRRKGSALTESQIQAYMREILAGYKQLDGGIKFLAAIPKNASGKILKKELREMAGRDMAARL</sequence>
<keyword evidence="4" id="KW-1185">Reference proteome</keyword>
<dbReference type="InterPro" id="IPR000873">
    <property type="entry name" value="AMP-dep_synth/lig_dom"/>
</dbReference>
<dbReference type="Gene3D" id="3.30.300.30">
    <property type="match status" value="1"/>
</dbReference>
<reference evidence="3 4" key="1">
    <citation type="submission" date="2016-07" db="EMBL/GenBank/DDBJ databases">
        <title>Pervasive Adenine N6-methylation of Active Genes in Fungi.</title>
        <authorList>
            <consortium name="DOE Joint Genome Institute"/>
            <person name="Mondo S.J."/>
            <person name="Dannebaum R.O."/>
            <person name="Kuo R.C."/>
            <person name="Labutti K."/>
            <person name="Haridas S."/>
            <person name="Kuo A."/>
            <person name="Salamov A."/>
            <person name="Ahrendt S.R."/>
            <person name="Lipzen A."/>
            <person name="Sullivan W."/>
            <person name="Andreopoulos W.B."/>
            <person name="Clum A."/>
            <person name="Lindquist E."/>
            <person name="Daum C."/>
            <person name="Ramamoorthy G.K."/>
            <person name="Gryganskyi A."/>
            <person name="Culley D."/>
            <person name="Magnuson J.K."/>
            <person name="James T.Y."/>
            <person name="O'Malley M.A."/>
            <person name="Stajich J.E."/>
            <person name="Spatafora J.W."/>
            <person name="Visel A."/>
            <person name="Grigoriev I.V."/>
        </authorList>
    </citation>
    <scope>NUCLEOTIDE SEQUENCE [LARGE SCALE GENOMIC DNA]</scope>
    <source>
        <strain evidence="3 4">CBS 115471</strain>
    </source>
</reference>
<dbReference type="Proteomes" id="UP000193144">
    <property type="component" value="Unassembled WGS sequence"/>
</dbReference>
<dbReference type="STRING" id="1231657.A0A1Y1ZXT1"/>
<comment type="caution">
    <text evidence="3">The sequence shown here is derived from an EMBL/GenBank/DDBJ whole genome shotgun (WGS) entry which is preliminary data.</text>
</comment>
<dbReference type="CDD" id="cd05911">
    <property type="entry name" value="Firefly_Luc_like"/>
    <property type="match status" value="1"/>
</dbReference>
<evidence type="ECO:0000313" key="3">
    <source>
        <dbReference type="EMBL" id="ORY15061.1"/>
    </source>
</evidence>
<keyword evidence="3" id="KW-0436">Ligase</keyword>
<dbReference type="GO" id="GO:0016405">
    <property type="term" value="F:CoA-ligase activity"/>
    <property type="evidence" value="ECO:0007669"/>
    <property type="project" value="TreeGrafter"/>
</dbReference>
<feature type="domain" description="AMP-binding enzyme C-terminal" evidence="2">
    <location>
        <begin position="463"/>
        <end position="556"/>
    </location>
</feature>
<feature type="domain" description="AMP-dependent synthetase/ligase" evidence="1">
    <location>
        <begin position="28"/>
        <end position="411"/>
    </location>
</feature>
<dbReference type="PANTHER" id="PTHR24096">
    <property type="entry name" value="LONG-CHAIN-FATTY-ACID--COA LIGASE"/>
    <property type="match status" value="1"/>
</dbReference>
<dbReference type="AlphaFoldDB" id="A0A1Y1ZXT1"/>
<dbReference type="InterPro" id="IPR045851">
    <property type="entry name" value="AMP-bd_C_sf"/>
</dbReference>
<name>A0A1Y1ZXT1_9PLEO</name>
<evidence type="ECO:0000259" key="2">
    <source>
        <dbReference type="Pfam" id="PF13193"/>
    </source>
</evidence>
<dbReference type="EMBL" id="MCFA01000028">
    <property type="protein sequence ID" value="ORY15061.1"/>
    <property type="molecule type" value="Genomic_DNA"/>
</dbReference>
<proteinExistence type="predicted"/>